<dbReference type="Gene3D" id="1.25.40.10">
    <property type="entry name" value="Tetratricopeptide repeat domain"/>
    <property type="match status" value="1"/>
</dbReference>
<evidence type="ECO:0000313" key="5">
    <source>
        <dbReference type="EMBL" id="SEQ21947.1"/>
    </source>
</evidence>
<feature type="repeat" description="TPR" evidence="3">
    <location>
        <begin position="37"/>
        <end position="70"/>
    </location>
</feature>
<dbReference type="Pfam" id="PF13424">
    <property type="entry name" value="TPR_12"/>
    <property type="match status" value="1"/>
</dbReference>
<protein>
    <submittedName>
        <fullName evidence="5">Type IV pilus assembly protein PilF</fullName>
    </submittedName>
</protein>
<evidence type="ECO:0000256" key="4">
    <source>
        <dbReference type="SAM" id="SignalP"/>
    </source>
</evidence>
<dbReference type="InterPro" id="IPR019734">
    <property type="entry name" value="TPR_rpt"/>
</dbReference>
<dbReference type="EMBL" id="FOFP01000004">
    <property type="protein sequence ID" value="SEQ21947.1"/>
    <property type="molecule type" value="Genomic_DNA"/>
</dbReference>
<evidence type="ECO:0000256" key="3">
    <source>
        <dbReference type="PROSITE-ProRule" id="PRU00339"/>
    </source>
</evidence>
<dbReference type="SUPFAM" id="SSF48452">
    <property type="entry name" value="TPR-like"/>
    <property type="match status" value="1"/>
</dbReference>
<dbReference type="RefSeq" id="WP_069517672.1">
    <property type="nucleotide sequence ID" value="NZ_FOFP01000004.1"/>
</dbReference>
<keyword evidence="6" id="KW-1185">Reference proteome</keyword>
<dbReference type="PANTHER" id="PTHR45586">
    <property type="entry name" value="TPR REPEAT-CONTAINING PROTEIN PA4667"/>
    <property type="match status" value="1"/>
</dbReference>
<dbReference type="SMART" id="SM00028">
    <property type="entry name" value="TPR"/>
    <property type="match status" value="5"/>
</dbReference>
<keyword evidence="4" id="KW-0732">Signal</keyword>
<feature type="chain" id="PRO_5046996417" evidence="4">
    <location>
        <begin position="17"/>
        <end position="253"/>
    </location>
</feature>
<proteinExistence type="predicted"/>
<dbReference type="InterPro" id="IPR011990">
    <property type="entry name" value="TPR-like_helical_dom_sf"/>
</dbReference>
<dbReference type="PANTHER" id="PTHR45586:SF1">
    <property type="entry name" value="LIPOPOLYSACCHARIDE ASSEMBLY PROTEIN B"/>
    <property type="match status" value="1"/>
</dbReference>
<organism evidence="5 6">
    <name type="scientific">Pseudomonas cuatrocienegasensis</name>
    <dbReference type="NCBI Taxonomy" id="543360"/>
    <lineage>
        <taxon>Bacteria</taxon>
        <taxon>Pseudomonadati</taxon>
        <taxon>Pseudomonadota</taxon>
        <taxon>Gammaproteobacteria</taxon>
        <taxon>Pseudomonadales</taxon>
        <taxon>Pseudomonadaceae</taxon>
        <taxon>Pseudomonas</taxon>
    </lineage>
</organism>
<dbReference type="Proteomes" id="UP000198512">
    <property type="component" value="Unassembled WGS sequence"/>
</dbReference>
<name>A0ABY1B8J9_9PSED</name>
<dbReference type="NCBIfam" id="TIGR02521">
    <property type="entry name" value="type_IV_pilW"/>
    <property type="match status" value="1"/>
</dbReference>
<evidence type="ECO:0000313" key="6">
    <source>
        <dbReference type="Proteomes" id="UP000198512"/>
    </source>
</evidence>
<evidence type="ECO:0000256" key="1">
    <source>
        <dbReference type="ARBA" id="ARBA00022737"/>
    </source>
</evidence>
<sequence>MSVRPALFLLAASLLAGCVSTGDVDPMRTEKGRNEARDAYIQLGIGYIQQGSSERAKVPLKSALELDPTSADAHAALALVFQIEMEPKLADEHFLKALSQRRDDPRLLNNYGSFLFEQKRYKEAYERYQQAAQDTLYPERSRIFENLGMTAMMLKQREEARTYFQRSLRLNSRQPRAQFELAVMAYEDKNYVDAKRYYDAFSSLSEQTPASLLLGTRLATIFEDRDRAASLGLQLRRLYPGTPEYQQYLSEQR</sequence>
<keyword evidence="2 3" id="KW-0802">TPR repeat</keyword>
<feature type="repeat" description="TPR" evidence="3">
    <location>
        <begin position="141"/>
        <end position="174"/>
    </location>
</feature>
<feature type="signal peptide" evidence="4">
    <location>
        <begin position="1"/>
        <end position="16"/>
    </location>
</feature>
<dbReference type="InterPro" id="IPR051012">
    <property type="entry name" value="CellSynth/LPSAsmb/PSIAsmb"/>
</dbReference>
<dbReference type="PROSITE" id="PS51257">
    <property type="entry name" value="PROKAR_LIPOPROTEIN"/>
    <property type="match status" value="1"/>
</dbReference>
<keyword evidence="1" id="KW-0677">Repeat</keyword>
<comment type="caution">
    <text evidence="5">The sequence shown here is derived from an EMBL/GenBank/DDBJ whole genome shotgun (WGS) entry which is preliminary data.</text>
</comment>
<reference evidence="5 6" key="1">
    <citation type="submission" date="2016-10" db="EMBL/GenBank/DDBJ databases">
        <authorList>
            <person name="Varghese N."/>
            <person name="Submissions S."/>
        </authorList>
    </citation>
    <scope>NUCLEOTIDE SEQUENCE [LARGE SCALE GENOMIC DNA]</scope>
    <source>
        <strain evidence="5 6">CIP 109853</strain>
    </source>
</reference>
<dbReference type="PROSITE" id="PS50005">
    <property type="entry name" value="TPR"/>
    <property type="match status" value="2"/>
</dbReference>
<accession>A0ABY1B8J9</accession>
<gene>
    <name evidence="5" type="ORF">SAMN05216600_104130</name>
</gene>
<dbReference type="InterPro" id="IPR013360">
    <property type="entry name" value="Pilus_4_PilW"/>
</dbReference>
<evidence type="ECO:0000256" key="2">
    <source>
        <dbReference type="ARBA" id="ARBA00022803"/>
    </source>
</evidence>